<sequence length="158" mass="17340">MVNVTLVQRAKFFEGLSETECRQIAEFCEIKDYADGERVLEENGGAKRLDLRLIISGEVAVGKKALPTPGASEVGISAIGSELYGEISWLLSTKPSAGLVSKGRSRFLIVDGEKFYSFCAENPQLGFMLMERIASVLAKRTCNLTEQLVTKDAFSFSF</sequence>
<dbReference type="STRING" id="1434232.MAIT1_02969"/>
<dbReference type="InterPro" id="IPR000595">
    <property type="entry name" value="cNMP-bd_dom"/>
</dbReference>
<proteinExistence type="predicted"/>
<gene>
    <name evidence="2" type="ORF">MAIT1_02969</name>
</gene>
<dbReference type="CDD" id="cd00038">
    <property type="entry name" value="CAP_ED"/>
    <property type="match status" value="1"/>
</dbReference>
<organism evidence="2 3">
    <name type="scientific">Magnetofaba australis IT-1</name>
    <dbReference type="NCBI Taxonomy" id="1434232"/>
    <lineage>
        <taxon>Bacteria</taxon>
        <taxon>Pseudomonadati</taxon>
        <taxon>Pseudomonadota</taxon>
        <taxon>Magnetococcia</taxon>
        <taxon>Magnetococcales</taxon>
        <taxon>Magnetococcaceae</taxon>
        <taxon>Magnetofaba</taxon>
    </lineage>
</organism>
<evidence type="ECO:0000259" key="1">
    <source>
        <dbReference type="PROSITE" id="PS50042"/>
    </source>
</evidence>
<dbReference type="InterPro" id="IPR018490">
    <property type="entry name" value="cNMP-bd_dom_sf"/>
</dbReference>
<dbReference type="Proteomes" id="UP000194003">
    <property type="component" value="Unassembled WGS sequence"/>
</dbReference>
<dbReference type="OrthoDB" id="3182344at2"/>
<dbReference type="Gene3D" id="2.60.120.10">
    <property type="entry name" value="Jelly Rolls"/>
    <property type="match status" value="1"/>
</dbReference>
<evidence type="ECO:0000313" key="3">
    <source>
        <dbReference type="Proteomes" id="UP000194003"/>
    </source>
</evidence>
<dbReference type="PROSITE" id="PS50042">
    <property type="entry name" value="CNMP_BINDING_3"/>
    <property type="match status" value="1"/>
</dbReference>
<comment type="caution">
    <text evidence="2">The sequence shown here is derived from an EMBL/GenBank/DDBJ whole genome shotgun (WGS) entry which is preliminary data.</text>
</comment>
<keyword evidence="3" id="KW-1185">Reference proteome</keyword>
<reference evidence="2 3" key="1">
    <citation type="journal article" date="2016" name="BMC Genomics">
        <title>Combined genomic and structural analyses of a cultured magnetotactic bacterium reveals its niche adaptation to a dynamic environment.</title>
        <authorList>
            <person name="Araujo A.C."/>
            <person name="Morillo V."/>
            <person name="Cypriano J."/>
            <person name="Teixeira L.C."/>
            <person name="Leao P."/>
            <person name="Lyra S."/>
            <person name="Almeida L.G."/>
            <person name="Bazylinski D.A."/>
            <person name="Vasconcellos A.T."/>
            <person name="Abreu F."/>
            <person name="Lins U."/>
        </authorList>
    </citation>
    <scope>NUCLEOTIDE SEQUENCE [LARGE SCALE GENOMIC DNA]</scope>
    <source>
        <strain evidence="2 3">IT-1</strain>
    </source>
</reference>
<dbReference type="EMBL" id="LVJN01000018">
    <property type="protein sequence ID" value="OSM04870.1"/>
    <property type="molecule type" value="Genomic_DNA"/>
</dbReference>
<evidence type="ECO:0000313" key="2">
    <source>
        <dbReference type="EMBL" id="OSM04870.1"/>
    </source>
</evidence>
<dbReference type="InterPro" id="IPR014710">
    <property type="entry name" value="RmlC-like_jellyroll"/>
</dbReference>
<accession>A0A1Y2K5R0</accession>
<name>A0A1Y2K5R0_9PROT</name>
<dbReference type="SUPFAM" id="SSF51206">
    <property type="entry name" value="cAMP-binding domain-like"/>
    <property type="match status" value="1"/>
</dbReference>
<feature type="domain" description="Cyclic nucleotide-binding" evidence="1">
    <location>
        <begin position="12"/>
        <end position="115"/>
    </location>
</feature>
<dbReference type="RefSeq" id="WP_085441521.1">
    <property type="nucleotide sequence ID" value="NZ_LVJN01000018.1"/>
</dbReference>
<dbReference type="AlphaFoldDB" id="A0A1Y2K5R0"/>
<protein>
    <submittedName>
        <fullName evidence="2">Putative CRP/FNR family transcriptional regulator</fullName>
    </submittedName>
</protein>